<proteinExistence type="predicted"/>
<name>A0A2U2PHH2_9SPHI</name>
<dbReference type="PROSITE" id="PS01054">
    <property type="entry name" value="TRANSALDOLASE_1"/>
    <property type="match status" value="1"/>
</dbReference>
<evidence type="ECO:0000313" key="3">
    <source>
        <dbReference type="EMBL" id="PWG80867.1"/>
    </source>
</evidence>
<feature type="signal peptide" evidence="1">
    <location>
        <begin position="1"/>
        <end position="24"/>
    </location>
</feature>
<comment type="caution">
    <text evidence="3">The sequence shown here is derived from an EMBL/GenBank/DDBJ whole genome shotgun (WGS) entry which is preliminary data.</text>
</comment>
<accession>A0A2U2PHH2</accession>
<keyword evidence="4" id="KW-1185">Reference proteome</keyword>
<sequence>MRLAIFSCILLFCVCSDISGQTFALYRTGTLYDSFENPSQTAFVTDSSRRYAFNFFIPTLSATYGVSGPGVPTVKKALYTGKYDVRDLSETEKKLSRVTLSENTYLLAFKAFYSVRYHRELGFSWQVRTDGYGVTSNPALIIFQDYNRVINDELNNTDFNNNLFNTHIYAQSYHQFSMTYREQYNKTFAYGLKLSYLSGIAYSKLKVNSSNIQFDPGLDDYSLYLDGDLRTNVYYDDMGRKMLIPGIKNPGLSLSLSTDHKLKQGWNIMANVKDLGFIRWSKNSYIFRDKDYKIKASAVDDSLWKDIKKQLKNKSYITPVNSKAEILVNKDLGDFDSNLILSKNLFYKGGDIAWVNSYQYKSLHFSATADYNLNRFFQAGAQVMIKSPNVEFFLGSDQIFKTAETKTALVNSDGTGGKGNMGASVYLGFSMKFGRLMSRWQNDTYIPGINIKTSENTGFFKKLFGKRSEY</sequence>
<gene>
    <name evidence="3" type="ORF">DDR33_10485</name>
</gene>
<organism evidence="3 4">
    <name type="scientific">Pararcticibacter amylolyticus</name>
    <dbReference type="NCBI Taxonomy" id="2173175"/>
    <lineage>
        <taxon>Bacteria</taxon>
        <taxon>Pseudomonadati</taxon>
        <taxon>Bacteroidota</taxon>
        <taxon>Sphingobacteriia</taxon>
        <taxon>Sphingobacteriales</taxon>
        <taxon>Sphingobacteriaceae</taxon>
        <taxon>Pararcticibacter</taxon>
    </lineage>
</organism>
<dbReference type="EMBL" id="QEAS01000007">
    <property type="protein sequence ID" value="PWG80867.1"/>
    <property type="molecule type" value="Genomic_DNA"/>
</dbReference>
<evidence type="ECO:0000259" key="2">
    <source>
        <dbReference type="Pfam" id="PF18990"/>
    </source>
</evidence>
<dbReference type="RefSeq" id="WP_109415722.1">
    <property type="nucleotide sequence ID" value="NZ_QEAS01000007.1"/>
</dbReference>
<dbReference type="GO" id="GO:0005975">
    <property type="term" value="P:carbohydrate metabolic process"/>
    <property type="evidence" value="ECO:0007669"/>
    <property type="project" value="InterPro"/>
</dbReference>
<dbReference type="OrthoDB" id="783295at2"/>
<evidence type="ECO:0000256" key="1">
    <source>
        <dbReference type="SAM" id="SignalP"/>
    </source>
</evidence>
<dbReference type="AlphaFoldDB" id="A0A2U2PHH2"/>
<feature type="domain" description="DUF5723" evidence="2">
    <location>
        <begin position="87"/>
        <end position="397"/>
    </location>
</feature>
<feature type="chain" id="PRO_5015707314" description="DUF5723 domain-containing protein" evidence="1">
    <location>
        <begin position="25"/>
        <end position="470"/>
    </location>
</feature>
<dbReference type="Pfam" id="PF18990">
    <property type="entry name" value="DUF5723"/>
    <property type="match status" value="1"/>
</dbReference>
<evidence type="ECO:0000313" key="4">
    <source>
        <dbReference type="Proteomes" id="UP000245647"/>
    </source>
</evidence>
<dbReference type="Proteomes" id="UP000245647">
    <property type="component" value="Unassembled WGS sequence"/>
</dbReference>
<reference evidence="3 4" key="1">
    <citation type="submission" date="2018-04" db="EMBL/GenBank/DDBJ databases">
        <title>Pedobacter chongqingensis sp. nov., isolated from a rottenly hemp rope.</title>
        <authorList>
            <person name="Cai Y."/>
        </authorList>
    </citation>
    <scope>NUCLEOTIDE SEQUENCE [LARGE SCALE GENOMIC DNA]</scope>
    <source>
        <strain evidence="3 4">FJ4-8</strain>
    </source>
</reference>
<keyword evidence="1" id="KW-0732">Signal</keyword>
<protein>
    <recommendedName>
        <fullName evidence="2">DUF5723 domain-containing protein</fullName>
    </recommendedName>
</protein>
<dbReference type="InterPro" id="IPR043781">
    <property type="entry name" value="DUF5723"/>
</dbReference>
<dbReference type="InterPro" id="IPR018225">
    <property type="entry name" value="Transaldolase_AS"/>
</dbReference>